<accession>A0A1N7HI86</accession>
<keyword evidence="2" id="KW-0808">Transferase</keyword>
<sequence length="303" mass="32882">MFVSPLPLPAIRTTFALKGMCAPDLPGTALQQSGTYAAVLARLGCKAALAQMRSGDLLIGQARIHLRRVGPLRIAWMPRGPVWLPGLTADLRVKATRGLPRDAPFRAIWALSHDTGPPPPGLRVARGADMAELDLRAPESARRAALHGKWRNRLARAETEDLILTQRPLDLSCDAPLLHREAAQRHARGYTGLPPKFTEAWADIAPDDSLLSIAYHAGVPVAFMLMLTHGDVATYHIGWTGARGRYLSAHNLLLWRASCALARAGVARLDLGKLNPTRTPGLDRFKLGTGAARRSLGPTMLRL</sequence>
<organism evidence="2 3">
    <name type="scientific">Roseovarius nanhaiticus</name>
    <dbReference type="NCBI Taxonomy" id="573024"/>
    <lineage>
        <taxon>Bacteria</taxon>
        <taxon>Pseudomonadati</taxon>
        <taxon>Pseudomonadota</taxon>
        <taxon>Alphaproteobacteria</taxon>
        <taxon>Rhodobacterales</taxon>
        <taxon>Roseobacteraceae</taxon>
        <taxon>Roseovarius</taxon>
    </lineage>
</organism>
<dbReference type="InterPro" id="IPR038740">
    <property type="entry name" value="BioF2-like_GNAT_dom"/>
</dbReference>
<dbReference type="PANTHER" id="PTHR36174">
    <property type="entry name" value="LIPID II:GLYCINE GLYCYLTRANSFERASE"/>
    <property type="match status" value="1"/>
</dbReference>
<evidence type="ECO:0000313" key="3">
    <source>
        <dbReference type="Proteomes" id="UP000186019"/>
    </source>
</evidence>
<dbReference type="Pfam" id="PF13480">
    <property type="entry name" value="Acetyltransf_6"/>
    <property type="match status" value="1"/>
</dbReference>
<dbReference type="InterPro" id="IPR050644">
    <property type="entry name" value="PG_Glycine_Bridge_Synth"/>
</dbReference>
<dbReference type="GO" id="GO:0016740">
    <property type="term" value="F:transferase activity"/>
    <property type="evidence" value="ECO:0007669"/>
    <property type="project" value="UniProtKB-KW"/>
</dbReference>
<dbReference type="PANTHER" id="PTHR36174:SF1">
    <property type="entry name" value="LIPID II:GLYCINE GLYCYLTRANSFERASE"/>
    <property type="match status" value="1"/>
</dbReference>
<gene>
    <name evidence="2" type="ORF">SAMN05421666_3091</name>
</gene>
<name>A0A1N7HI86_9RHOB</name>
<reference evidence="2 3" key="1">
    <citation type="submission" date="2017-01" db="EMBL/GenBank/DDBJ databases">
        <authorList>
            <person name="Mah S.A."/>
            <person name="Swanson W.J."/>
            <person name="Moy G.W."/>
            <person name="Vacquier V.D."/>
        </authorList>
    </citation>
    <scope>NUCLEOTIDE SEQUENCE [LARGE SCALE GENOMIC DNA]</scope>
    <source>
        <strain evidence="2 3">DSM 29590</strain>
    </source>
</reference>
<feature type="domain" description="BioF2-like acetyltransferase" evidence="1">
    <location>
        <begin position="179"/>
        <end position="273"/>
    </location>
</feature>
<dbReference type="InterPro" id="IPR016181">
    <property type="entry name" value="Acyl_CoA_acyltransferase"/>
</dbReference>
<dbReference type="STRING" id="573024.SAMN05216208_2225"/>
<dbReference type="AlphaFoldDB" id="A0A1N7HI86"/>
<dbReference type="SUPFAM" id="SSF55729">
    <property type="entry name" value="Acyl-CoA N-acyltransferases (Nat)"/>
    <property type="match status" value="1"/>
</dbReference>
<evidence type="ECO:0000313" key="2">
    <source>
        <dbReference type="EMBL" id="SIS24400.1"/>
    </source>
</evidence>
<protein>
    <submittedName>
        <fullName evidence="2">Acetyltransferase (GNAT) domain-containing protein</fullName>
    </submittedName>
</protein>
<dbReference type="Proteomes" id="UP000186019">
    <property type="component" value="Unassembled WGS sequence"/>
</dbReference>
<dbReference type="Gene3D" id="3.40.630.30">
    <property type="match status" value="1"/>
</dbReference>
<dbReference type="EMBL" id="FTNV01000003">
    <property type="protein sequence ID" value="SIS24400.1"/>
    <property type="molecule type" value="Genomic_DNA"/>
</dbReference>
<proteinExistence type="predicted"/>
<dbReference type="OrthoDB" id="341858at2"/>
<keyword evidence="3" id="KW-1185">Reference proteome</keyword>
<evidence type="ECO:0000259" key="1">
    <source>
        <dbReference type="Pfam" id="PF13480"/>
    </source>
</evidence>